<keyword evidence="3" id="KW-0963">Cytoplasm</keyword>
<evidence type="ECO:0000256" key="3">
    <source>
        <dbReference type="HAMAP-Rule" id="MF_01385"/>
    </source>
</evidence>
<dbReference type="Proteomes" id="UP000230709">
    <property type="component" value="Plasmid pOB3b1"/>
</dbReference>
<name>A0A2D2D6R5_METT3</name>
<dbReference type="PANTHER" id="PTHR33620">
    <property type="entry name" value="UREASE ACCESSORY PROTEIN F"/>
    <property type="match status" value="1"/>
</dbReference>
<proteinExistence type="inferred from homology"/>
<reference evidence="5" key="1">
    <citation type="submission" date="2017-10" db="EMBL/GenBank/DDBJ databases">
        <title>Completed PacBio SMRT sequence of Methylosinus trichosporium OB3b reveals presence of a third large plasmid.</title>
        <authorList>
            <person name="Charles T.C."/>
            <person name="Lynch M.D.J."/>
            <person name="Heil J.R."/>
            <person name="Cheng J."/>
        </authorList>
    </citation>
    <scope>NUCLEOTIDE SEQUENCE [LARGE SCALE GENOMIC DNA]</scope>
    <source>
        <strain evidence="5">OB3b</strain>
        <plasmid evidence="5">pob3b1</plasmid>
    </source>
</reference>
<dbReference type="STRING" id="595536.GCA_000178815_00236"/>
<dbReference type="HAMAP" id="MF_01385">
    <property type="entry name" value="UreF"/>
    <property type="match status" value="1"/>
</dbReference>
<comment type="subunit">
    <text evidence="3">UreD, UreF and UreG form a complex that acts as a GTP-hydrolysis-dependent molecular chaperone, activating the urease apoprotein by helping to assemble the nickel containing metallocenter of UreC. The UreE protein probably delivers the nickel.</text>
</comment>
<geneLocation type="plasmid" evidence="5">
    <name>pob3b1</name>
</geneLocation>
<dbReference type="RefSeq" id="WP_003612700.1">
    <property type="nucleotide sequence ID" value="NZ_CP023738.1"/>
</dbReference>
<gene>
    <name evidence="3" type="primary">ureF</name>
    <name evidence="4" type="ORF">CQW49_21315</name>
</gene>
<organism evidence="4 5">
    <name type="scientific">Methylosinus trichosporium (strain ATCC 35070 / NCIMB 11131 / UNIQEM 75 / OB3b)</name>
    <dbReference type="NCBI Taxonomy" id="595536"/>
    <lineage>
        <taxon>Bacteria</taxon>
        <taxon>Pseudomonadati</taxon>
        <taxon>Pseudomonadota</taxon>
        <taxon>Alphaproteobacteria</taxon>
        <taxon>Hyphomicrobiales</taxon>
        <taxon>Methylocystaceae</taxon>
        <taxon>Methylosinus</taxon>
    </lineage>
</organism>
<dbReference type="Gene3D" id="1.10.4190.10">
    <property type="entry name" value="Urease accessory protein UreF"/>
    <property type="match status" value="1"/>
</dbReference>
<keyword evidence="2 3" id="KW-0143">Chaperone</keyword>
<evidence type="ECO:0000313" key="4">
    <source>
        <dbReference type="EMBL" id="ATQ70711.1"/>
    </source>
</evidence>
<evidence type="ECO:0000256" key="1">
    <source>
        <dbReference type="ARBA" id="ARBA00022988"/>
    </source>
</evidence>
<comment type="similarity">
    <text evidence="3">Belongs to the UreF family.</text>
</comment>
<dbReference type="PANTHER" id="PTHR33620:SF1">
    <property type="entry name" value="UREASE ACCESSORY PROTEIN F"/>
    <property type="match status" value="1"/>
</dbReference>
<dbReference type="KEGG" id="mtw:CQW49_21315"/>
<dbReference type="InterPro" id="IPR002639">
    <property type="entry name" value="UreF"/>
</dbReference>
<dbReference type="EMBL" id="CP023738">
    <property type="protein sequence ID" value="ATQ70711.1"/>
    <property type="molecule type" value="Genomic_DNA"/>
</dbReference>
<dbReference type="PIRSF" id="PIRSF009467">
    <property type="entry name" value="Ureas_acces_UreF"/>
    <property type="match status" value="1"/>
</dbReference>
<keyword evidence="5" id="KW-1185">Reference proteome</keyword>
<dbReference type="GO" id="GO:0016151">
    <property type="term" value="F:nickel cation binding"/>
    <property type="evidence" value="ECO:0007669"/>
    <property type="project" value="UniProtKB-UniRule"/>
</dbReference>
<dbReference type="AlphaFoldDB" id="A0A2D2D6R5"/>
<dbReference type="GO" id="GO:0005737">
    <property type="term" value="C:cytoplasm"/>
    <property type="evidence" value="ECO:0007669"/>
    <property type="project" value="UniProtKB-SubCell"/>
</dbReference>
<comment type="subcellular location">
    <subcellularLocation>
        <location evidence="3">Cytoplasm</location>
    </subcellularLocation>
</comment>
<dbReference type="Pfam" id="PF01730">
    <property type="entry name" value="UreF"/>
    <property type="match status" value="1"/>
</dbReference>
<dbReference type="InterPro" id="IPR038277">
    <property type="entry name" value="UreF_sf"/>
</dbReference>
<keyword evidence="1 3" id="KW-0996">Nickel insertion</keyword>
<accession>A0A2D2D6R5</accession>
<sequence length="236" mass="24973">MRIITPMDIVMDEARDWLLPLLAFTSPSYPIGAFAFSHGLEWAIEAGEVRSRTDLEAYVGATLEHGGGWCDLVFLASSWRAARAGDLEALNEIADLCAAWRGSAEMALESSHQGAAFVRATLAAWPSAALAALAQRRDGAIAHPVALGAAAKEAPLDAALIAYAQAFAANLVSAGVRLVPLGQTDGLRALAALAPTILRAAKAAETTALDELSTSALRIDMASMRHETQYTRLFRS</sequence>
<comment type="function">
    <text evidence="3">Required for maturation of urease via the functional incorporation of the urease nickel metallocenter.</text>
</comment>
<keyword evidence="4" id="KW-0614">Plasmid</keyword>
<evidence type="ECO:0000313" key="5">
    <source>
        <dbReference type="Proteomes" id="UP000230709"/>
    </source>
</evidence>
<evidence type="ECO:0000256" key="2">
    <source>
        <dbReference type="ARBA" id="ARBA00023186"/>
    </source>
</evidence>
<protein>
    <recommendedName>
        <fullName evidence="3">Urease accessory protein UreF</fullName>
    </recommendedName>
</protein>